<evidence type="ECO:0000313" key="1">
    <source>
        <dbReference type="Ensembl" id="ENSCINP00000034475.1"/>
    </source>
</evidence>
<dbReference type="AlphaFoldDB" id="H2XXU1"/>
<dbReference type="HOGENOM" id="CLU_3146870_0_0_1"/>
<evidence type="ECO:0000313" key="2">
    <source>
        <dbReference type="Proteomes" id="UP000008144"/>
    </source>
</evidence>
<name>H2XXU1_CIOIN</name>
<dbReference type="Ensembl" id="ENSCINT00000031703.1">
    <property type="protein sequence ID" value="ENSCINP00000034475.1"/>
    <property type="gene ID" value="ENSCING00000020610.1"/>
</dbReference>
<dbReference type="InParanoid" id="H2XXU1"/>
<accession>H2XXU1</accession>
<protein>
    <submittedName>
        <fullName evidence="1">Uncharacterized protein</fullName>
    </submittedName>
</protein>
<reference evidence="1" key="3">
    <citation type="submission" date="2025-09" db="UniProtKB">
        <authorList>
            <consortium name="Ensembl"/>
        </authorList>
    </citation>
    <scope>IDENTIFICATION</scope>
</reference>
<organism evidence="1 2">
    <name type="scientific">Ciona intestinalis</name>
    <name type="common">Transparent sea squirt</name>
    <name type="synonym">Ascidia intestinalis</name>
    <dbReference type="NCBI Taxonomy" id="7719"/>
    <lineage>
        <taxon>Eukaryota</taxon>
        <taxon>Metazoa</taxon>
        <taxon>Chordata</taxon>
        <taxon>Tunicata</taxon>
        <taxon>Ascidiacea</taxon>
        <taxon>Phlebobranchia</taxon>
        <taxon>Cionidae</taxon>
        <taxon>Ciona</taxon>
    </lineage>
</organism>
<proteinExistence type="predicted"/>
<reference evidence="1" key="2">
    <citation type="submission" date="2025-08" db="UniProtKB">
        <authorList>
            <consortium name="Ensembl"/>
        </authorList>
    </citation>
    <scope>IDENTIFICATION</scope>
</reference>
<dbReference type="Proteomes" id="UP000008144">
    <property type="component" value="Unassembled WGS sequence"/>
</dbReference>
<reference evidence="2" key="1">
    <citation type="journal article" date="2002" name="Science">
        <title>The draft genome of Ciona intestinalis: insights into chordate and vertebrate origins.</title>
        <authorList>
            <person name="Dehal P."/>
            <person name="Satou Y."/>
            <person name="Campbell R.K."/>
            <person name="Chapman J."/>
            <person name="Degnan B."/>
            <person name="De Tomaso A."/>
            <person name="Davidson B."/>
            <person name="Di Gregorio A."/>
            <person name="Gelpke M."/>
            <person name="Goodstein D.M."/>
            <person name="Harafuji N."/>
            <person name="Hastings K.E."/>
            <person name="Ho I."/>
            <person name="Hotta K."/>
            <person name="Huang W."/>
            <person name="Kawashima T."/>
            <person name="Lemaire P."/>
            <person name="Martinez D."/>
            <person name="Meinertzhagen I.A."/>
            <person name="Necula S."/>
            <person name="Nonaka M."/>
            <person name="Putnam N."/>
            <person name="Rash S."/>
            <person name="Saiga H."/>
            <person name="Satake M."/>
            <person name="Terry A."/>
            <person name="Yamada L."/>
            <person name="Wang H.G."/>
            <person name="Awazu S."/>
            <person name="Azumi K."/>
            <person name="Boore J."/>
            <person name="Branno M."/>
            <person name="Chin-Bow S."/>
            <person name="DeSantis R."/>
            <person name="Doyle S."/>
            <person name="Francino P."/>
            <person name="Keys D.N."/>
            <person name="Haga S."/>
            <person name="Hayashi H."/>
            <person name="Hino K."/>
            <person name="Imai K.S."/>
            <person name="Inaba K."/>
            <person name="Kano S."/>
            <person name="Kobayashi K."/>
            <person name="Kobayashi M."/>
            <person name="Lee B.I."/>
            <person name="Makabe K.W."/>
            <person name="Manohar C."/>
            <person name="Matassi G."/>
            <person name="Medina M."/>
            <person name="Mochizuki Y."/>
            <person name="Mount S."/>
            <person name="Morishita T."/>
            <person name="Miura S."/>
            <person name="Nakayama A."/>
            <person name="Nishizaka S."/>
            <person name="Nomoto H."/>
            <person name="Ohta F."/>
            <person name="Oishi K."/>
            <person name="Rigoutsos I."/>
            <person name="Sano M."/>
            <person name="Sasaki A."/>
            <person name="Sasakura Y."/>
            <person name="Shoguchi E."/>
            <person name="Shin-i T."/>
            <person name="Spagnuolo A."/>
            <person name="Stainier D."/>
            <person name="Suzuki M.M."/>
            <person name="Tassy O."/>
            <person name="Takatori N."/>
            <person name="Tokuoka M."/>
            <person name="Yagi K."/>
            <person name="Yoshizaki F."/>
            <person name="Wada S."/>
            <person name="Zhang C."/>
            <person name="Hyatt P.D."/>
            <person name="Larimer F."/>
            <person name="Detter C."/>
            <person name="Doggett N."/>
            <person name="Glavina T."/>
            <person name="Hawkins T."/>
            <person name="Richardson P."/>
            <person name="Lucas S."/>
            <person name="Kohara Y."/>
            <person name="Levine M."/>
            <person name="Satoh N."/>
            <person name="Rokhsar D.S."/>
        </authorList>
    </citation>
    <scope>NUCLEOTIDE SEQUENCE [LARGE SCALE GENOMIC DNA]</scope>
</reference>
<keyword evidence="2" id="KW-1185">Reference proteome</keyword>
<sequence>MQCSYISIPTTKNNEKKMLLRAKRKEKHMHKKWILDKCVVIMLGVYLIL</sequence>